<evidence type="ECO:0000313" key="6">
    <source>
        <dbReference type="Proteomes" id="UP000199344"/>
    </source>
</evidence>
<evidence type="ECO:0000256" key="1">
    <source>
        <dbReference type="ARBA" id="ARBA00010458"/>
    </source>
</evidence>
<proteinExistence type="inferred from homology"/>
<dbReference type="CDD" id="cd03442">
    <property type="entry name" value="BFIT_BACH"/>
    <property type="match status" value="1"/>
</dbReference>
<dbReference type="Gene3D" id="3.10.129.10">
    <property type="entry name" value="Hotdog Thioesterase"/>
    <property type="match status" value="1"/>
</dbReference>
<dbReference type="PANTHER" id="PTHR11049">
    <property type="entry name" value="ACYL COENZYME A THIOESTER HYDROLASE"/>
    <property type="match status" value="1"/>
</dbReference>
<name>A0A1G6SXR9_9RHOB</name>
<dbReference type="InterPro" id="IPR029069">
    <property type="entry name" value="HotDog_dom_sf"/>
</dbReference>
<evidence type="ECO:0000313" key="5">
    <source>
        <dbReference type="EMBL" id="SDD21541.1"/>
    </source>
</evidence>
<dbReference type="STRING" id="591205.SAMN05421538_101123"/>
<evidence type="ECO:0000256" key="2">
    <source>
        <dbReference type="ARBA" id="ARBA00022801"/>
    </source>
</evidence>
<dbReference type="PROSITE" id="PS51770">
    <property type="entry name" value="HOTDOG_ACOT"/>
    <property type="match status" value="1"/>
</dbReference>
<reference evidence="5 6" key="1">
    <citation type="submission" date="2016-10" db="EMBL/GenBank/DDBJ databases">
        <authorList>
            <person name="de Groot N.N."/>
        </authorList>
    </citation>
    <scope>NUCLEOTIDE SEQUENCE [LARGE SCALE GENOMIC DNA]</scope>
    <source>
        <strain evidence="5 6">DSM 22220</strain>
    </source>
</reference>
<protein>
    <submittedName>
        <fullName evidence="5">Acyl-CoA hydrolase</fullName>
    </submittedName>
</protein>
<gene>
    <name evidence="5" type="ORF">SAMN05421538_101123</name>
</gene>
<dbReference type="GO" id="GO:0009062">
    <property type="term" value="P:fatty acid catabolic process"/>
    <property type="evidence" value="ECO:0007669"/>
    <property type="project" value="TreeGrafter"/>
</dbReference>
<dbReference type="GO" id="GO:0006637">
    <property type="term" value="P:acyl-CoA metabolic process"/>
    <property type="evidence" value="ECO:0007669"/>
    <property type="project" value="TreeGrafter"/>
</dbReference>
<dbReference type="InterPro" id="IPR006683">
    <property type="entry name" value="Thioestr_dom"/>
</dbReference>
<dbReference type="GO" id="GO:0052816">
    <property type="term" value="F:long-chain fatty acyl-CoA hydrolase activity"/>
    <property type="evidence" value="ECO:0007669"/>
    <property type="project" value="TreeGrafter"/>
</dbReference>
<dbReference type="PANTHER" id="PTHR11049:SF24">
    <property type="entry name" value="CYTOSOLIC ACYL COENZYME A THIOESTER HYDROLASE"/>
    <property type="match status" value="1"/>
</dbReference>
<keyword evidence="2 3" id="KW-0378">Hydrolase</keyword>
<dbReference type="RefSeq" id="WP_218132489.1">
    <property type="nucleotide sequence ID" value="NZ_FNAH01000001.1"/>
</dbReference>
<dbReference type="GO" id="GO:0005829">
    <property type="term" value="C:cytosol"/>
    <property type="evidence" value="ECO:0007669"/>
    <property type="project" value="TreeGrafter"/>
</dbReference>
<dbReference type="Proteomes" id="UP000199344">
    <property type="component" value="Unassembled WGS sequence"/>
</dbReference>
<dbReference type="SUPFAM" id="SSF54637">
    <property type="entry name" value="Thioesterase/thiol ester dehydrase-isomerase"/>
    <property type="match status" value="1"/>
</dbReference>
<comment type="similarity">
    <text evidence="1">Belongs to the acyl coenzyme A hydrolase family.</text>
</comment>
<accession>A0A1G6SXR9</accession>
<dbReference type="Pfam" id="PF03061">
    <property type="entry name" value="4HBT"/>
    <property type="match status" value="1"/>
</dbReference>
<feature type="domain" description="HotDog ACOT-type" evidence="4">
    <location>
        <begin position="5"/>
        <end position="117"/>
    </location>
</feature>
<dbReference type="InterPro" id="IPR033120">
    <property type="entry name" value="HOTDOG_ACOT"/>
</dbReference>
<sequence>MPDIAPEITESTRMVLPAQTNHHGTLFAGSALSMLADAAFTAASRHAREKVVLAGVRDMRFTAPIPVGSLFGISAQVISSGRSSMIVRVTGTREHPETGETAQVVEGRFQMVAVTADGRPKKIHPQETRP</sequence>
<evidence type="ECO:0000259" key="4">
    <source>
        <dbReference type="PROSITE" id="PS51770"/>
    </source>
</evidence>
<dbReference type="AlphaFoldDB" id="A0A1G6SXR9"/>
<evidence type="ECO:0000256" key="3">
    <source>
        <dbReference type="PROSITE-ProRule" id="PRU01106"/>
    </source>
</evidence>
<dbReference type="InterPro" id="IPR040170">
    <property type="entry name" value="Cytosol_ACT"/>
</dbReference>
<organism evidence="5 6">
    <name type="scientific">Paracoccus isoporae</name>
    <dbReference type="NCBI Taxonomy" id="591205"/>
    <lineage>
        <taxon>Bacteria</taxon>
        <taxon>Pseudomonadati</taxon>
        <taxon>Pseudomonadota</taxon>
        <taxon>Alphaproteobacteria</taxon>
        <taxon>Rhodobacterales</taxon>
        <taxon>Paracoccaceae</taxon>
        <taxon>Paracoccus</taxon>
    </lineage>
</organism>
<keyword evidence="6" id="KW-1185">Reference proteome</keyword>
<dbReference type="EMBL" id="FNAH01000001">
    <property type="protein sequence ID" value="SDD21541.1"/>
    <property type="molecule type" value="Genomic_DNA"/>
</dbReference>